<feature type="compositionally biased region" description="Low complexity" evidence="7">
    <location>
        <begin position="700"/>
        <end position="717"/>
    </location>
</feature>
<accession>A0A6H0DIL1</accession>
<reference evidence="9" key="1">
    <citation type="submission" date="2020-01" db="EMBL/GenBank/DDBJ databases">
        <title>Sustained virome diversity in Antarctic penguins and their ticks: geographical connectedness and no evidence for low pathogen pressure.</title>
        <authorList>
            <person name="Wille M."/>
            <person name="Harvey E."/>
            <person name="Shi M."/>
            <person name="Gonzalez-Acuna D."/>
            <person name="Holmes E.C."/>
            <person name="Hurt A.C."/>
        </authorList>
    </citation>
    <scope>NUCLEOTIDE SEQUENCE</scope>
    <source>
        <strain evidence="9">Antarctic66</strain>
    </source>
</reference>
<dbReference type="GO" id="GO:0046872">
    <property type="term" value="F:metal ion binding"/>
    <property type="evidence" value="ECO:0007669"/>
    <property type="project" value="UniProtKB-KW"/>
</dbReference>
<protein>
    <recommendedName>
        <fullName evidence="1">RNA-directed RNA polymerase</fullName>
        <ecNumber evidence="1">2.7.7.48</ecNumber>
    </recommendedName>
    <alternativeName>
        <fullName evidence="4">RNA replicase beta chain</fullName>
    </alternativeName>
</protein>
<keyword evidence="6" id="KW-0479">Metal-binding</keyword>
<evidence type="ECO:0000256" key="2">
    <source>
        <dbReference type="ARBA" id="ARBA00022741"/>
    </source>
</evidence>
<comment type="cofactor">
    <cofactor evidence="6">
        <name>Mg(2+)</name>
        <dbReference type="ChEBI" id="CHEBI:18420"/>
    </cofactor>
    <text evidence="6">Binds 2 Mg(2+) per subunit.</text>
</comment>
<dbReference type="InterPro" id="IPR005093">
    <property type="entry name" value="RNArep_beta"/>
</dbReference>
<feature type="compositionally biased region" description="Basic residues" evidence="7">
    <location>
        <begin position="729"/>
        <end position="746"/>
    </location>
</feature>
<keyword evidence="9" id="KW-0548">Nucleotidyltransferase</keyword>
<proteinExistence type="predicted"/>
<dbReference type="Pfam" id="PF03431">
    <property type="entry name" value="RNA_replicase_B"/>
    <property type="match status" value="1"/>
</dbReference>
<organism evidence="9">
    <name type="scientific">Charcot virus</name>
    <dbReference type="NCBI Taxonomy" id="2707204"/>
    <lineage>
        <taxon>Viruses</taxon>
        <taxon>Riboviria</taxon>
    </lineage>
</organism>
<evidence type="ECO:0000313" key="9">
    <source>
        <dbReference type="EMBL" id="QIS88015.1"/>
    </source>
</evidence>
<evidence type="ECO:0000256" key="1">
    <source>
        <dbReference type="ARBA" id="ARBA00012494"/>
    </source>
</evidence>
<dbReference type="GO" id="GO:0039694">
    <property type="term" value="P:viral RNA genome replication"/>
    <property type="evidence" value="ECO:0007669"/>
    <property type="project" value="InterPro"/>
</dbReference>
<keyword evidence="2" id="KW-0547">Nucleotide-binding</keyword>
<feature type="binding site" evidence="6">
    <location>
        <position position="365"/>
    </location>
    <ligand>
        <name>Mg(2+)</name>
        <dbReference type="ChEBI" id="CHEBI:18420"/>
        <label>2</label>
    </ligand>
</feature>
<comment type="catalytic activity">
    <reaction evidence="5">
        <text>RNA(n) + a ribonucleoside 5'-triphosphate = RNA(n+1) + diphosphate</text>
        <dbReference type="Rhea" id="RHEA:21248"/>
        <dbReference type="Rhea" id="RHEA-COMP:14527"/>
        <dbReference type="Rhea" id="RHEA-COMP:17342"/>
        <dbReference type="ChEBI" id="CHEBI:33019"/>
        <dbReference type="ChEBI" id="CHEBI:61557"/>
        <dbReference type="ChEBI" id="CHEBI:140395"/>
        <dbReference type="EC" id="2.7.7.48"/>
    </reaction>
</comment>
<keyword evidence="6" id="KW-0460">Magnesium</keyword>
<dbReference type="PROSITE" id="PS50522">
    <property type="entry name" value="RDRP_PHAGE"/>
    <property type="match status" value="1"/>
</dbReference>
<dbReference type="GO" id="GO:0000166">
    <property type="term" value="F:nucleotide binding"/>
    <property type="evidence" value="ECO:0007669"/>
    <property type="project" value="UniProtKB-KW"/>
</dbReference>
<evidence type="ECO:0000256" key="6">
    <source>
        <dbReference type="PIRSR" id="PIRSR605093-1"/>
    </source>
</evidence>
<evidence type="ECO:0000256" key="5">
    <source>
        <dbReference type="ARBA" id="ARBA00048744"/>
    </source>
</evidence>
<evidence type="ECO:0000256" key="4">
    <source>
        <dbReference type="ARBA" id="ARBA00030248"/>
    </source>
</evidence>
<evidence type="ECO:0000259" key="8">
    <source>
        <dbReference type="PROSITE" id="PS50522"/>
    </source>
</evidence>
<dbReference type="GO" id="GO:0003968">
    <property type="term" value="F:RNA-directed RNA polymerase activity"/>
    <property type="evidence" value="ECO:0007669"/>
    <property type="project" value="UniProtKB-KW"/>
</dbReference>
<keyword evidence="9" id="KW-0808">Transferase</keyword>
<keyword evidence="3" id="KW-0693">Viral RNA replication</keyword>
<dbReference type="EMBL" id="MT025131">
    <property type="protein sequence ID" value="QIS88015.1"/>
    <property type="molecule type" value="Genomic_RNA"/>
</dbReference>
<sequence length="746" mass="83559">MLKISKKTTDTSLEKMLGNDFPVKLDRLNRNINAIISSWPKIDWRDPESQEIDIIRGIVLEGFQKKFCLLDSDLQDKLHLSALTDWIAKDQSLKHPSGAEPWSSLSATTVGKIQARIRGILRGFKVNFDDAWPGPGESFFSSQGNISPVGKFSALYSVTPECRSLFRSICVSNKHIAMELLEQANDPVSSEQFPLNAHYRAALDNAFDNIVVEIAGNRFETVPKNNDARRPICVEPLGNVMAQRMIGRAVRRCLSGVNDLDSGAERHQRMLLESNAYATIDLSGASDSISLDMVRFLIGESELFDLMSIARSPYTYLEVEGKKYWLKQHKLSSMGNGFTFEVMSLLLYATLSAGLGTRDVSVFGDDIIVPKPLYSKAIQLVEALGFTINYDKSFCGKITESCGVYALDVSSSEEELELVDIPRYDFRAMEHILDAILFSNKIHYLVGGIRKLGYTFPELHTMDYIRRSIIEIVPEDLRGPSADILNRNEFGSLQIPNWLISDEGLKRTQSNLLFERATQRVEPTFTVLAVEYQPDLFTVDFGPLALMEGLRSLRAPTWWRRGENVLKLRSYIVSAAGEVVISRREFSKLYAGVNDIPGYPTLALISTCQERISRLDQDLRPKGNRIPLSLQDLDAWREMKDAPIRTFFSQRVRYHVATPEIGDLIQLSEEEDKLLAVTRALSRARATQMDISPSKRSTTKGVKPKASSGKAASAAPKKQVDRGGQPNRSSRKGASTKKSNNPKKGR</sequence>
<feature type="region of interest" description="Disordered" evidence="7">
    <location>
        <begin position="685"/>
        <end position="746"/>
    </location>
</feature>
<evidence type="ECO:0000256" key="7">
    <source>
        <dbReference type="SAM" id="MobiDB-lite"/>
    </source>
</evidence>
<evidence type="ECO:0000256" key="3">
    <source>
        <dbReference type="ARBA" id="ARBA00022953"/>
    </source>
</evidence>
<name>A0A6H0DIL1_9VIRU</name>
<feature type="binding site" evidence="6">
    <location>
        <position position="366"/>
    </location>
    <ligand>
        <name>Mg(2+)</name>
        <dbReference type="ChEBI" id="CHEBI:18420"/>
        <label>2</label>
    </ligand>
</feature>
<feature type="domain" description="RdRp catalytic" evidence="8">
    <location>
        <begin position="266"/>
        <end position="397"/>
    </location>
</feature>
<dbReference type="EC" id="2.7.7.48" evidence="1"/>
<feature type="binding site" evidence="6">
    <location>
        <position position="281"/>
    </location>
    <ligand>
        <name>Mg(2+)</name>
        <dbReference type="ChEBI" id="CHEBI:18420"/>
        <label>2</label>
    </ligand>
</feature>
<dbReference type="InterPro" id="IPR007096">
    <property type="entry name" value="RNA-dir_Rpol_cat_phage"/>
</dbReference>
<keyword evidence="9" id="KW-0696">RNA-directed RNA polymerase</keyword>